<evidence type="ECO:0000259" key="3">
    <source>
        <dbReference type="Pfam" id="PF22311"/>
    </source>
</evidence>
<evidence type="ECO:0000313" key="4">
    <source>
        <dbReference type="EMBL" id="GAA3938476.1"/>
    </source>
</evidence>
<feature type="region of interest" description="Disordered" evidence="1">
    <location>
        <begin position="30"/>
        <end position="53"/>
    </location>
</feature>
<dbReference type="InterPro" id="IPR054243">
    <property type="entry name" value="DUF6970"/>
</dbReference>
<keyword evidence="5" id="KW-1185">Reference proteome</keyword>
<keyword evidence="2" id="KW-0732">Signal</keyword>
<dbReference type="PROSITE" id="PS51257">
    <property type="entry name" value="PROKAR_LIPOPROTEIN"/>
    <property type="match status" value="1"/>
</dbReference>
<gene>
    <name evidence="4" type="ORF">GCM10022406_23310</name>
</gene>
<evidence type="ECO:0000313" key="5">
    <source>
        <dbReference type="Proteomes" id="UP001499909"/>
    </source>
</evidence>
<proteinExistence type="predicted"/>
<accession>A0ABP7N8H8</accession>
<evidence type="ECO:0000256" key="1">
    <source>
        <dbReference type="SAM" id="MobiDB-lite"/>
    </source>
</evidence>
<feature type="domain" description="DUF6970" evidence="3">
    <location>
        <begin position="77"/>
        <end position="153"/>
    </location>
</feature>
<dbReference type="Proteomes" id="UP001499909">
    <property type="component" value="Unassembled WGS sequence"/>
</dbReference>
<feature type="chain" id="PRO_5047244946" description="DUF6970 domain-containing protein" evidence="2">
    <location>
        <begin position="23"/>
        <end position="156"/>
    </location>
</feature>
<sequence>MRPSLLFAVTAAALLLTGACQSGVAVTTPTDAPVSGSVSGTDTPNPTSANTTDLTRNRATAFDTTARPLWLETRIQNHLAEKKQNPPVHIYRYQYNDQLVYFETAPCCDQFSTIYDRKGKVLCHPDGGLTGRGDGQCTDFVKNRSSEMLVWQDPRQ</sequence>
<organism evidence="4 5">
    <name type="scientific">Hymenobacter algoricola</name>
    <dbReference type="NCBI Taxonomy" id="486267"/>
    <lineage>
        <taxon>Bacteria</taxon>
        <taxon>Pseudomonadati</taxon>
        <taxon>Bacteroidota</taxon>
        <taxon>Cytophagia</taxon>
        <taxon>Cytophagales</taxon>
        <taxon>Hymenobacteraceae</taxon>
        <taxon>Hymenobacter</taxon>
    </lineage>
</organism>
<comment type="caution">
    <text evidence="4">The sequence shown here is derived from an EMBL/GenBank/DDBJ whole genome shotgun (WGS) entry which is preliminary data.</text>
</comment>
<dbReference type="EMBL" id="BAABDH010000039">
    <property type="protein sequence ID" value="GAA3938476.1"/>
    <property type="molecule type" value="Genomic_DNA"/>
</dbReference>
<evidence type="ECO:0000256" key="2">
    <source>
        <dbReference type="SAM" id="SignalP"/>
    </source>
</evidence>
<reference evidence="5" key="1">
    <citation type="journal article" date="2019" name="Int. J. Syst. Evol. Microbiol.">
        <title>The Global Catalogue of Microorganisms (GCM) 10K type strain sequencing project: providing services to taxonomists for standard genome sequencing and annotation.</title>
        <authorList>
            <consortium name="The Broad Institute Genomics Platform"/>
            <consortium name="The Broad Institute Genome Sequencing Center for Infectious Disease"/>
            <person name="Wu L."/>
            <person name="Ma J."/>
        </authorList>
    </citation>
    <scope>NUCLEOTIDE SEQUENCE [LARGE SCALE GENOMIC DNA]</scope>
    <source>
        <strain evidence="5">JCM 17214</strain>
    </source>
</reference>
<feature type="signal peptide" evidence="2">
    <location>
        <begin position="1"/>
        <end position="22"/>
    </location>
</feature>
<protein>
    <recommendedName>
        <fullName evidence="3">DUF6970 domain-containing protein</fullName>
    </recommendedName>
</protein>
<dbReference type="Pfam" id="PF22311">
    <property type="entry name" value="DUF6970"/>
    <property type="match status" value="1"/>
</dbReference>
<dbReference type="RefSeq" id="WP_345113804.1">
    <property type="nucleotide sequence ID" value="NZ_BAABDH010000039.1"/>
</dbReference>
<name>A0ABP7N8H8_9BACT</name>